<feature type="transmembrane region" description="Helical" evidence="1">
    <location>
        <begin position="20"/>
        <end position="37"/>
    </location>
</feature>
<keyword evidence="1" id="KW-0812">Transmembrane</keyword>
<keyword evidence="3" id="KW-1185">Reference proteome</keyword>
<protein>
    <submittedName>
        <fullName evidence="2">Uncharacterized protein</fullName>
    </submittedName>
</protein>
<feature type="transmembrane region" description="Helical" evidence="1">
    <location>
        <begin position="69"/>
        <end position="91"/>
    </location>
</feature>
<evidence type="ECO:0000313" key="3">
    <source>
        <dbReference type="Proteomes" id="UP000464178"/>
    </source>
</evidence>
<proteinExistence type="predicted"/>
<name>A0A6P2D803_9BACT</name>
<evidence type="ECO:0000313" key="2">
    <source>
        <dbReference type="EMBL" id="VTR96264.1"/>
    </source>
</evidence>
<gene>
    <name evidence="2" type="ORF">SOIL9_14500</name>
</gene>
<keyword evidence="1" id="KW-1133">Transmembrane helix</keyword>
<sequence>MGNRRSPKGDEMSGRQQVGIIVFVVLCGWPALELAGFGMGISLSLPTALVCATIGGAFGGLLMCPRPAVAGTFGGLLAGPLGLFAVCYYTQHRESVWTLELVVVQLVASLPGYLVGVLLQGILTGFPTDCPTSADQTPTTRPASRPPCPGCGYESWYDGVKCSNCKYPALKAAEPDTTPDPAT</sequence>
<dbReference type="AlphaFoldDB" id="A0A6P2D803"/>
<organism evidence="2 3">
    <name type="scientific">Gemmata massiliana</name>
    <dbReference type="NCBI Taxonomy" id="1210884"/>
    <lineage>
        <taxon>Bacteria</taxon>
        <taxon>Pseudomonadati</taxon>
        <taxon>Planctomycetota</taxon>
        <taxon>Planctomycetia</taxon>
        <taxon>Gemmatales</taxon>
        <taxon>Gemmataceae</taxon>
        <taxon>Gemmata</taxon>
    </lineage>
</organism>
<dbReference type="RefSeq" id="WP_162670573.1">
    <property type="nucleotide sequence ID" value="NZ_LR593886.1"/>
</dbReference>
<dbReference type="EMBL" id="LR593886">
    <property type="protein sequence ID" value="VTR96264.1"/>
    <property type="molecule type" value="Genomic_DNA"/>
</dbReference>
<dbReference type="Proteomes" id="UP000464178">
    <property type="component" value="Chromosome"/>
</dbReference>
<reference evidence="2 3" key="1">
    <citation type="submission" date="2019-05" db="EMBL/GenBank/DDBJ databases">
        <authorList>
            <consortium name="Science for Life Laboratories"/>
        </authorList>
    </citation>
    <scope>NUCLEOTIDE SEQUENCE [LARGE SCALE GENOMIC DNA]</scope>
    <source>
        <strain evidence="2">Soil9</strain>
    </source>
</reference>
<dbReference type="KEGG" id="gms:SOIL9_14500"/>
<keyword evidence="1" id="KW-0472">Membrane</keyword>
<feature type="transmembrane region" description="Helical" evidence="1">
    <location>
        <begin position="97"/>
        <end position="119"/>
    </location>
</feature>
<evidence type="ECO:0000256" key="1">
    <source>
        <dbReference type="SAM" id="Phobius"/>
    </source>
</evidence>
<accession>A0A6P2D803</accession>